<keyword evidence="3" id="KW-1185">Reference proteome</keyword>
<sequence>MALAGLNPGRASTECLWWKRVSPICASFTSFIPAITYPTCPAYLGHGSNIKRNAQLVHLVGLPQVSRLNPVPLTDLPPKQGDVGHHATVVVKVRVEHQRFEWVIFTGRRPVKEEQDPFCDERAPAPVVLIIFSTYRL</sequence>
<accession>A0A8T2ML11</accession>
<dbReference type="AlphaFoldDB" id="A0A8T2ML11"/>
<reference evidence="1" key="1">
    <citation type="thesis" date="2021" institute="BYU ScholarsArchive" country="Provo, UT, USA">
        <title>Applications of and Algorithms for Genome Assembly and Genomic Analyses with an Emphasis on Marine Teleosts.</title>
        <authorList>
            <person name="Pickett B.D."/>
        </authorList>
    </citation>
    <scope>NUCLEOTIDE SEQUENCE</scope>
    <source>
        <strain evidence="1">HI-2016</strain>
    </source>
</reference>
<comment type="caution">
    <text evidence="1">The sequence shown here is derived from an EMBL/GenBank/DDBJ whole genome shotgun (WGS) entry which is preliminary data.</text>
</comment>
<gene>
    <name evidence="2" type="ORF">JZ751_006137</name>
    <name evidence="1" type="ORF">JZ751_016252</name>
</gene>
<evidence type="ECO:0000313" key="1">
    <source>
        <dbReference type="EMBL" id="KAG9328143.1"/>
    </source>
</evidence>
<proteinExistence type="predicted"/>
<organism evidence="1 3">
    <name type="scientific">Albula glossodonta</name>
    <name type="common">roundjaw bonefish</name>
    <dbReference type="NCBI Taxonomy" id="121402"/>
    <lineage>
        <taxon>Eukaryota</taxon>
        <taxon>Metazoa</taxon>
        <taxon>Chordata</taxon>
        <taxon>Craniata</taxon>
        <taxon>Vertebrata</taxon>
        <taxon>Euteleostomi</taxon>
        <taxon>Actinopterygii</taxon>
        <taxon>Neopterygii</taxon>
        <taxon>Teleostei</taxon>
        <taxon>Albuliformes</taxon>
        <taxon>Albulidae</taxon>
        <taxon>Albula</taxon>
    </lineage>
</organism>
<name>A0A8T2ML11_9TELE</name>
<dbReference type="EMBL" id="JAFBMS010000014">
    <property type="protein sequence ID" value="KAG9347209.1"/>
    <property type="molecule type" value="Genomic_DNA"/>
</dbReference>
<dbReference type="Proteomes" id="UP000824540">
    <property type="component" value="Unassembled WGS sequence"/>
</dbReference>
<protein>
    <submittedName>
        <fullName evidence="1">Uncharacterized protein</fullName>
    </submittedName>
</protein>
<dbReference type="EMBL" id="JAFBMS010002642">
    <property type="protein sequence ID" value="KAG9328143.1"/>
    <property type="molecule type" value="Genomic_DNA"/>
</dbReference>
<evidence type="ECO:0000313" key="2">
    <source>
        <dbReference type="EMBL" id="KAG9347209.1"/>
    </source>
</evidence>
<evidence type="ECO:0000313" key="3">
    <source>
        <dbReference type="Proteomes" id="UP000824540"/>
    </source>
</evidence>